<dbReference type="Pfam" id="PF03448">
    <property type="entry name" value="MgtE_N"/>
    <property type="match status" value="1"/>
</dbReference>
<sequence length="316" mass="34098">MRANFWLEVASSGAEHPSLGHAAGVLLLSRITGQSVLSPDGGVVGRLADLTVELDEQPGRCLVKRLLVQRHRAPDLLSPWAAVESFRHTGLVLAHGTDDPAKFAITSITETLGDDEILLGRDVLDTQVVDVVGQRLARVAEVVLARTSQNRLELVGVEVGFGGVLRRLGLRRLAARAGEDALAWTDLHLTSERGHAVQLATPRSAVHHLDARGLAALVSRLDTESATEILAARGPRVAAEVIRASHPDVGERVLRAMPHEDAAETVAAMPTDHATRWRDRLAGTPTLLDRPLLRSQVWPRRRHAPAGGRGAERPKP</sequence>
<accession>A0AAJ1S539</accession>
<dbReference type="Proteomes" id="UP001229081">
    <property type="component" value="Unassembled WGS sequence"/>
</dbReference>
<evidence type="ECO:0000313" key="3">
    <source>
        <dbReference type="Proteomes" id="UP001229081"/>
    </source>
</evidence>
<gene>
    <name evidence="2" type="ORF">QXL92_21580</name>
</gene>
<dbReference type="EMBL" id="JAUFSA010000001">
    <property type="protein sequence ID" value="MDP7737340.1"/>
    <property type="molecule type" value="Genomic_DNA"/>
</dbReference>
<dbReference type="RefSeq" id="WP_240748915.1">
    <property type="nucleotide sequence ID" value="NZ_JAUFSA010000001.1"/>
</dbReference>
<protein>
    <submittedName>
        <fullName evidence="2">Magnesium transporter</fullName>
    </submittedName>
</protein>
<feature type="domain" description="Magnesium transporter MgtE intracellular" evidence="1">
    <location>
        <begin position="213"/>
        <end position="280"/>
    </location>
</feature>
<dbReference type="AlphaFoldDB" id="A0AAJ1S539"/>
<evidence type="ECO:0000259" key="1">
    <source>
        <dbReference type="Pfam" id="PF03448"/>
    </source>
</evidence>
<dbReference type="InterPro" id="IPR006668">
    <property type="entry name" value="Mg_transptr_MgtE_intracell_dom"/>
</dbReference>
<reference evidence="2" key="1">
    <citation type="submission" date="2023-06" db="EMBL/GenBank/DDBJ databases">
        <title>Identification of two novel mycobacterium reveal diversities and complexities of Mycobacterium gordonae clade.</title>
        <authorList>
            <person name="Matsumoto Y."/>
            <person name="Nakamura S."/>
            <person name="Motooka D."/>
            <person name="Fukushima K."/>
        </authorList>
    </citation>
    <scope>NUCLEOTIDE SEQUENCE</scope>
    <source>
        <strain evidence="2">TY812</strain>
    </source>
</reference>
<organism evidence="2 3">
    <name type="scientific">Mycobacterium paragordonae</name>
    <dbReference type="NCBI Taxonomy" id="1389713"/>
    <lineage>
        <taxon>Bacteria</taxon>
        <taxon>Bacillati</taxon>
        <taxon>Actinomycetota</taxon>
        <taxon>Actinomycetes</taxon>
        <taxon>Mycobacteriales</taxon>
        <taxon>Mycobacteriaceae</taxon>
        <taxon>Mycobacterium</taxon>
    </lineage>
</organism>
<name>A0AAJ1S539_9MYCO</name>
<dbReference type="SUPFAM" id="SSF158791">
    <property type="entry name" value="MgtE N-terminal domain-like"/>
    <property type="match status" value="1"/>
</dbReference>
<dbReference type="Gene3D" id="1.25.60.10">
    <property type="entry name" value="MgtE N-terminal domain-like"/>
    <property type="match status" value="1"/>
</dbReference>
<proteinExistence type="predicted"/>
<comment type="caution">
    <text evidence="2">The sequence shown here is derived from an EMBL/GenBank/DDBJ whole genome shotgun (WGS) entry which is preliminary data.</text>
</comment>
<evidence type="ECO:0000313" key="2">
    <source>
        <dbReference type="EMBL" id="MDP7737340.1"/>
    </source>
</evidence>
<dbReference type="InterPro" id="IPR038076">
    <property type="entry name" value="MgtE_N_sf"/>
</dbReference>